<dbReference type="GO" id="GO:0004175">
    <property type="term" value="F:endopeptidase activity"/>
    <property type="evidence" value="ECO:0007669"/>
    <property type="project" value="UniProtKB-ARBA"/>
</dbReference>
<dbReference type="GO" id="GO:0080120">
    <property type="term" value="P:CAAX-box protein maturation"/>
    <property type="evidence" value="ECO:0007669"/>
    <property type="project" value="UniProtKB-ARBA"/>
</dbReference>
<keyword evidence="4" id="KW-0378">Hydrolase</keyword>
<accession>A0A1I5HJ93</accession>
<feature type="compositionally biased region" description="Low complexity" evidence="1">
    <location>
        <begin position="90"/>
        <end position="103"/>
    </location>
</feature>
<evidence type="ECO:0000256" key="1">
    <source>
        <dbReference type="SAM" id="MobiDB-lite"/>
    </source>
</evidence>
<dbReference type="EMBL" id="FOWE01000009">
    <property type="protein sequence ID" value="SFO48209.1"/>
    <property type="molecule type" value="Genomic_DNA"/>
</dbReference>
<feature type="transmembrane region" description="Helical" evidence="2">
    <location>
        <begin position="44"/>
        <end position="68"/>
    </location>
</feature>
<dbReference type="Pfam" id="PF02517">
    <property type="entry name" value="Rce1-like"/>
    <property type="match status" value="1"/>
</dbReference>
<evidence type="ECO:0000256" key="2">
    <source>
        <dbReference type="SAM" id="Phobius"/>
    </source>
</evidence>
<proteinExistence type="predicted"/>
<gene>
    <name evidence="4" type="ORF">SAMN05660359_03783</name>
</gene>
<keyword evidence="5" id="KW-1185">Reference proteome</keyword>
<dbReference type="InterPro" id="IPR003675">
    <property type="entry name" value="Rce1/LyrA-like_dom"/>
</dbReference>
<sequence length="103" mass="11193">MGWRGFLQAHLEARLPPVSAAGLVSVPWALWHLPLSGVTPSYRAMPSIGFTGFVVSIWVASWIFAWLLHLGRRSSRGRQSAPHPAPQPSQPSVRSRPSSVVGS</sequence>
<keyword evidence="2" id="KW-0812">Transmembrane</keyword>
<dbReference type="Proteomes" id="UP000183642">
    <property type="component" value="Unassembled WGS sequence"/>
</dbReference>
<feature type="domain" description="CAAX prenyl protease 2/Lysostaphin resistance protein A-like" evidence="3">
    <location>
        <begin position="2"/>
        <end position="70"/>
    </location>
</feature>
<evidence type="ECO:0000313" key="5">
    <source>
        <dbReference type="Proteomes" id="UP000183642"/>
    </source>
</evidence>
<organism evidence="4 5">
    <name type="scientific">Geodermatophilus obscurus</name>
    <dbReference type="NCBI Taxonomy" id="1861"/>
    <lineage>
        <taxon>Bacteria</taxon>
        <taxon>Bacillati</taxon>
        <taxon>Actinomycetota</taxon>
        <taxon>Actinomycetes</taxon>
        <taxon>Geodermatophilales</taxon>
        <taxon>Geodermatophilaceae</taxon>
        <taxon>Geodermatophilus</taxon>
    </lineage>
</organism>
<reference evidence="5" key="1">
    <citation type="submission" date="2016-10" db="EMBL/GenBank/DDBJ databases">
        <authorList>
            <person name="Varghese N."/>
            <person name="Submissions S."/>
        </authorList>
    </citation>
    <scope>NUCLEOTIDE SEQUENCE [LARGE SCALE GENOMIC DNA]</scope>
    <source>
        <strain evidence="5">DSM 43161</strain>
    </source>
</reference>
<protein>
    <submittedName>
        <fullName evidence="4">CAAX protease self-immunity</fullName>
    </submittedName>
</protein>
<dbReference type="AlphaFoldDB" id="A0A1I5HJ93"/>
<name>A0A1I5HJ93_9ACTN</name>
<keyword evidence="2" id="KW-1133">Transmembrane helix</keyword>
<keyword evidence="4" id="KW-0645">Protease</keyword>
<dbReference type="GO" id="GO:0006508">
    <property type="term" value="P:proteolysis"/>
    <property type="evidence" value="ECO:0007669"/>
    <property type="project" value="UniProtKB-KW"/>
</dbReference>
<keyword evidence="2" id="KW-0472">Membrane</keyword>
<evidence type="ECO:0000313" key="4">
    <source>
        <dbReference type="EMBL" id="SFO48209.1"/>
    </source>
</evidence>
<feature type="region of interest" description="Disordered" evidence="1">
    <location>
        <begin position="75"/>
        <end position="103"/>
    </location>
</feature>
<evidence type="ECO:0000259" key="3">
    <source>
        <dbReference type="Pfam" id="PF02517"/>
    </source>
</evidence>